<dbReference type="EMBL" id="PCGY01000002">
    <property type="protein sequence ID" value="PKU93383.1"/>
    <property type="molecule type" value="Genomic_DNA"/>
</dbReference>
<organism evidence="1 2">
    <name type="scientific">Bifidobacterium thermophilum</name>
    <dbReference type="NCBI Taxonomy" id="33905"/>
    <lineage>
        <taxon>Bacteria</taxon>
        <taxon>Bacillati</taxon>
        <taxon>Actinomycetota</taxon>
        <taxon>Actinomycetes</taxon>
        <taxon>Bifidobacteriales</taxon>
        <taxon>Bifidobacteriaceae</taxon>
        <taxon>Bifidobacterium</taxon>
    </lineage>
</organism>
<reference evidence="1 2" key="1">
    <citation type="submission" date="2017-10" db="EMBL/GenBank/DDBJ databases">
        <title>Bifidobacterium genomics.</title>
        <authorList>
            <person name="Lugli G.A."/>
            <person name="Milani C."/>
            <person name="Mancabelli L."/>
        </authorList>
    </citation>
    <scope>NUCLEOTIDE SEQUENCE [LARGE SCALE GENOMIC DNA]</scope>
    <source>
        <strain evidence="1 2">1542B</strain>
    </source>
</reference>
<evidence type="ECO:0000313" key="1">
    <source>
        <dbReference type="EMBL" id="PKU93383.1"/>
    </source>
</evidence>
<proteinExistence type="predicted"/>
<comment type="caution">
    <text evidence="1">The sequence shown here is derived from an EMBL/GenBank/DDBJ whole genome shotgun (WGS) entry which is preliminary data.</text>
</comment>
<accession>A0A2N3QNY0</accession>
<dbReference type="AlphaFoldDB" id="A0A2N3QNY0"/>
<dbReference type="Proteomes" id="UP000233727">
    <property type="component" value="Unassembled WGS sequence"/>
</dbReference>
<gene>
    <name evidence="1" type="ORF">CQR47_0157</name>
</gene>
<evidence type="ECO:0000313" key="2">
    <source>
        <dbReference type="Proteomes" id="UP000233727"/>
    </source>
</evidence>
<sequence>MARNIKVCEYWIEIPDGGTRRYICPLDDGYGITDSFGDRVVWEDCREMESVLDQLREQYGECYEFGSGMVELDPKPKSWNDNPEPVPDMLQPYYEPLPPHHNGTVHSTTRAARNETAFRDMLKNSGSRMRKTADGTPKPLSENTQNRYCSVLAHSHAALSRMGCSRRTMNAVPDSILSCRTLDDVLRVSAVLNADKHFREHSRDIDHNNLRTALGWFIECVKLEGRR</sequence>
<dbReference type="RefSeq" id="WP_101451698.1">
    <property type="nucleotide sequence ID" value="NZ_PCGX01000002.1"/>
</dbReference>
<protein>
    <submittedName>
        <fullName evidence="1">Uncharacterized protein</fullName>
    </submittedName>
</protein>
<dbReference type="GeneID" id="78109118"/>
<name>A0A2N3QNY0_9BIFI</name>